<gene>
    <name evidence="5" type="ORF">B5G02_04820</name>
</gene>
<dbReference type="OrthoDB" id="3194402at2"/>
<dbReference type="InterPro" id="IPR011663">
    <property type="entry name" value="UTRA"/>
</dbReference>
<dbReference type="Pfam" id="PF07702">
    <property type="entry name" value="UTRA"/>
    <property type="match status" value="1"/>
</dbReference>
<dbReference type="SMART" id="SM00866">
    <property type="entry name" value="UTRA"/>
    <property type="match status" value="1"/>
</dbReference>
<dbReference type="InterPro" id="IPR036388">
    <property type="entry name" value="WH-like_DNA-bd_sf"/>
</dbReference>
<keyword evidence="6" id="KW-1185">Reference proteome</keyword>
<evidence type="ECO:0000313" key="5">
    <source>
        <dbReference type="EMBL" id="OUN88710.1"/>
    </source>
</evidence>
<dbReference type="GO" id="GO:0003700">
    <property type="term" value="F:DNA-binding transcription factor activity"/>
    <property type="evidence" value="ECO:0007669"/>
    <property type="project" value="InterPro"/>
</dbReference>
<dbReference type="PANTHER" id="PTHR44846">
    <property type="entry name" value="MANNOSYL-D-GLYCERATE TRANSPORT/METABOLISM SYSTEM REPRESSOR MNGR-RELATED"/>
    <property type="match status" value="1"/>
</dbReference>
<keyword evidence="3" id="KW-0804">Transcription</keyword>
<reference evidence="6" key="1">
    <citation type="submission" date="2017-04" db="EMBL/GenBank/DDBJ databases">
        <title>Function of individual gut microbiota members based on whole genome sequencing of pure cultures obtained from chicken caecum.</title>
        <authorList>
            <person name="Medvecky M."/>
            <person name="Cejkova D."/>
            <person name="Polansky O."/>
            <person name="Karasova D."/>
            <person name="Kubasova T."/>
            <person name="Cizek A."/>
            <person name="Rychlik I."/>
        </authorList>
    </citation>
    <scope>NUCLEOTIDE SEQUENCE [LARGE SCALE GENOMIC DNA]</scope>
    <source>
        <strain evidence="6">An5</strain>
    </source>
</reference>
<dbReference type="PROSITE" id="PS50949">
    <property type="entry name" value="HTH_GNTR"/>
    <property type="match status" value="1"/>
</dbReference>
<dbReference type="InterPro" id="IPR028978">
    <property type="entry name" value="Chorismate_lyase_/UTRA_dom_sf"/>
</dbReference>
<feature type="domain" description="HTH gntR-type" evidence="4">
    <location>
        <begin position="7"/>
        <end position="75"/>
    </location>
</feature>
<protein>
    <submittedName>
        <fullName evidence="5">Transcriptional regulator</fullName>
    </submittedName>
</protein>
<proteinExistence type="predicted"/>
<organism evidence="5 6">
    <name type="scientific">[Collinsella] massiliensis</name>
    <dbReference type="NCBI Taxonomy" id="1232426"/>
    <lineage>
        <taxon>Bacteria</taxon>
        <taxon>Bacillati</taxon>
        <taxon>Actinomycetota</taxon>
        <taxon>Coriobacteriia</taxon>
        <taxon>Coriobacteriales</taxon>
        <taxon>Coriobacteriaceae</taxon>
        <taxon>Enorma</taxon>
    </lineage>
</organism>
<evidence type="ECO:0000256" key="1">
    <source>
        <dbReference type="ARBA" id="ARBA00023015"/>
    </source>
</evidence>
<keyword evidence="2" id="KW-0238">DNA-binding</keyword>
<dbReference type="CDD" id="cd07377">
    <property type="entry name" value="WHTH_GntR"/>
    <property type="match status" value="1"/>
</dbReference>
<dbReference type="InterPro" id="IPR036390">
    <property type="entry name" value="WH_DNA-bd_sf"/>
</dbReference>
<dbReference type="PRINTS" id="PR00035">
    <property type="entry name" value="HTHGNTR"/>
</dbReference>
<dbReference type="SMART" id="SM00345">
    <property type="entry name" value="HTH_GNTR"/>
    <property type="match status" value="1"/>
</dbReference>
<evidence type="ECO:0000256" key="2">
    <source>
        <dbReference type="ARBA" id="ARBA00023125"/>
    </source>
</evidence>
<evidence type="ECO:0000256" key="3">
    <source>
        <dbReference type="ARBA" id="ARBA00023163"/>
    </source>
</evidence>
<dbReference type="Pfam" id="PF00392">
    <property type="entry name" value="GntR"/>
    <property type="match status" value="1"/>
</dbReference>
<accession>A0A1Y3Y2Z6</accession>
<comment type="caution">
    <text evidence="5">The sequence shown here is derived from an EMBL/GenBank/DDBJ whole genome shotgun (WGS) entry which is preliminary data.</text>
</comment>
<name>A0A1Y3Y2Z6_9ACTN</name>
<dbReference type="SUPFAM" id="SSF46785">
    <property type="entry name" value="Winged helix' DNA-binding domain"/>
    <property type="match status" value="1"/>
</dbReference>
<dbReference type="Gene3D" id="1.10.10.10">
    <property type="entry name" value="Winged helix-like DNA-binding domain superfamily/Winged helix DNA-binding domain"/>
    <property type="match status" value="1"/>
</dbReference>
<dbReference type="InterPro" id="IPR000524">
    <property type="entry name" value="Tscrpt_reg_HTH_GntR"/>
</dbReference>
<sequence>MDFSGKEQLYRQLYDILFQDIISGVYAVGDLIPSESELMEQYGVSRATARRAMEMLSDNGMISKRRGIGSEVIASRPKSDLTHVTSFLKKSSDDRVIAQKRLVDAVIIPASGEIAQALRLDEGADVYRLRRVRYSGERPLYLEINYFERAFLPDAINRDFSRESLRAYISDKLHVRWRQATQEIHAIVADEELAYLLKIEVGEPLLFSKRISFDTQGVPREFVTTYYRADHYHIEVELDA</sequence>
<evidence type="ECO:0000313" key="6">
    <source>
        <dbReference type="Proteomes" id="UP000195781"/>
    </source>
</evidence>
<dbReference type="SUPFAM" id="SSF64288">
    <property type="entry name" value="Chorismate lyase-like"/>
    <property type="match status" value="1"/>
</dbReference>
<dbReference type="PANTHER" id="PTHR44846:SF1">
    <property type="entry name" value="MANNOSYL-D-GLYCERATE TRANSPORT_METABOLISM SYSTEM REPRESSOR MNGR-RELATED"/>
    <property type="match status" value="1"/>
</dbReference>
<dbReference type="AlphaFoldDB" id="A0A1Y3Y2Z6"/>
<dbReference type="EMBL" id="NFIE01000009">
    <property type="protein sequence ID" value="OUN88710.1"/>
    <property type="molecule type" value="Genomic_DNA"/>
</dbReference>
<dbReference type="Gene3D" id="3.40.1410.10">
    <property type="entry name" value="Chorismate lyase-like"/>
    <property type="match status" value="1"/>
</dbReference>
<dbReference type="GO" id="GO:0045892">
    <property type="term" value="P:negative regulation of DNA-templated transcription"/>
    <property type="evidence" value="ECO:0007669"/>
    <property type="project" value="TreeGrafter"/>
</dbReference>
<dbReference type="InterPro" id="IPR050679">
    <property type="entry name" value="Bact_HTH_transcr_reg"/>
</dbReference>
<keyword evidence="1" id="KW-0805">Transcription regulation</keyword>
<dbReference type="Proteomes" id="UP000195781">
    <property type="component" value="Unassembled WGS sequence"/>
</dbReference>
<dbReference type="GO" id="GO:0003677">
    <property type="term" value="F:DNA binding"/>
    <property type="evidence" value="ECO:0007669"/>
    <property type="project" value="UniProtKB-KW"/>
</dbReference>
<evidence type="ECO:0000259" key="4">
    <source>
        <dbReference type="PROSITE" id="PS50949"/>
    </source>
</evidence>